<dbReference type="Proteomes" id="UP001302812">
    <property type="component" value="Unassembled WGS sequence"/>
</dbReference>
<reference evidence="1" key="1">
    <citation type="journal article" date="2023" name="Mol. Phylogenet. Evol.">
        <title>Genome-scale phylogeny and comparative genomics of the fungal order Sordariales.</title>
        <authorList>
            <person name="Hensen N."/>
            <person name="Bonometti L."/>
            <person name="Westerberg I."/>
            <person name="Brannstrom I.O."/>
            <person name="Guillou S."/>
            <person name="Cros-Aarteil S."/>
            <person name="Calhoun S."/>
            <person name="Haridas S."/>
            <person name="Kuo A."/>
            <person name="Mondo S."/>
            <person name="Pangilinan J."/>
            <person name="Riley R."/>
            <person name="LaButti K."/>
            <person name="Andreopoulos B."/>
            <person name="Lipzen A."/>
            <person name="Chen C."/>
            <person name="Yan M."/>
            <person name="Daum C."/>
            <person name="Ng V."/>
            <person name="Clum A."/>
            <person name="Steindorff A."/>
            <person name="Ohm R.A."/>
            <person name="Martin F."/>
            <person name="Silar P."/>
            <person name="Natvig D.O."/>
            <person name="Lalanne C."/>
            <person name="Gautier V."/>
            <person name="Ament-Velasquez S.L."/>
            <person name="Kruys A."/>
            <person name="Hutchinson M.I."/>
            <person name="Powell A.J."/>
            <person name="Barry K."/>
            <person name="Miller A.N."/>
            <person name="Grigoriev I.V."/>
            <person name="Debuchy R."/>
            <person name="Gladieux P."/>
            <person name="Hiltunen Thoren M."/>
            <person name="Johannesson H."/>
        </authorList>
    </citation>
    <scope>NUCLEOTIDE SEQUENCE</scope>
    <source>
        <strain evidence="1">CBS 508.74</strain>
    </source>
</reference>
<keyword evidence="2" id="KW-1185">Reference proteome</keyword>
<proteinExistence type="predicted"/>
<dbReference type="RefSeq" id="XP_064670748.1">
    <property type="nucleotide sequence ID" value="XM_064817680.1"/>
</dbReference>
<comment type="caution">
    <text evidence="1">The sequence shown here is derived from an EMBL/GenBank/DDBJ whole genome shotgun (WGS) entry which is preliminary data.</text>
</comment>
<accession>A0AAN6TEY5</accession>
<name>A0AAN6TEY5_9PEZI</name>
<evidence type="ECO:0000313" key="2">
    <source>
        <dbReference type="Proteomes" id="UP001302812"/>
    </source>
</evidence>
<evidence type="ECO:0008006" key="3">
    <source>
        <dbReference type="Google" id="ProtNLM"/>
    </source>
</evidence>
<dbReference type="GeneID" id="89941805"/>
<gene>
    <name evidence="1" type="ORF">N656DRAFT_797708</name>
</gene>
<sequence length="237" mass="27260">MYRHNDNINRILSGDYNINSKERKVYIVHRTLGGAVGGWAGKIWRAIFAGPGEWPFLDNDVVPDLTHHWAVRVGDWYHQLQVKGGWNFYENDKYDAFLGAWDQYEVGVTRYNDAAIVSAAVQAMNEMPESYHLLNNNCQTYVLRLLDKICRNGSKKVRLSWLPFRPQIAFVPGQELGRYDAGVEPEVEIAYVLDGAAHMEQLQSAFDIMEKHTPMLNQQEFEQVIQQAQAETQAEKR</sequence>
<organism evidence="1 2">
    <name type="scientific">Canariomyces notabilis</name>
    <dbReference type="NCBI Taxonomy" id="2074819"/>
    <lineage>
        <taxon>Eukaryota</taxon>
        <taxon>Fungi</taxon>
        <taxon>Dikarya</taxon>
        <taxon>Ascomycota</taxon>
        <taxon>Pezizomycotina</taxon>
        <taxon>Sordariomycetes</taxon>
        <taxon>Sordariomycetidae</taxon>
        <taxon>Sordariales</taxon>
        <taxon>Chaetomiaceae</taxon>
        <taxon>Canariomyces</taxon>
    </lineage>
</organism>
<evidence type="ECO:0000313" key="1">
    <source>
        <dbReference type="EMBL" id="KAK4113178.1"/>
    </source>
</evidence>
<protein>
    <recommendedName>
        <fullName evidence="3">PPPDE domain-containing protein</fullName>
    </recommendedName>
</protein>
<dbReference type="AlphaFoldDB" id="A0AAN6TEY5"/>
<dbReference type="EMBL" id="MU853340">
    <property type="protein sequence ID" value="KAK4113178.1"/>
    <property type="molecule type" value="Genomic_DNA"/>
</dbReference>
<reference evidence="1" key="2">
    <citation type="submission" date="2023-05" db="EMBL/GenBank/DDBJ databases">
        <authorList>
            <consortium name="Lawrence Berkeley National Laboratory"/>
            <person name="Steindorff A."/>
            <person name="Hensen N."/>
            <person name="Bonometti L."/>
            <person name="Westerberg I."/>
            <person name="Brannstrom I.O."/>
            <person name="Guillou S."/>
            <person name="Cros-Aarteil S."/>
            <person name="Calhoun S."/>
            <person name="Haridas S."/>
            <person name="Kuo A."/>
            <person name="Mondo S."/>
            <person name="Pangilinan J."/>
            <person name="Riley R."/>
            <person name="Labutti K."/>
            <person name="Andreopoulos B."/>
            <person name="Lipzen A."/>
            <person name="Chen C."/>
            <person name="Yanf M."/>
            <person name="Daum C."/>
            <person name="Ng V."/>
            <person name="Clum A."/>
            <person name="Ohm R."/>
            <person name="Martin F."/>
            <person name="Silar P."/>
            <person name="Natvig D."/>
            <person name="Lalanne C."/>
            <person name="Gautier V."/>
            <person name="Ament-Velasquez S.L."/>
            <person name="Kruys A."/>
            <person name="Hutchinson M.I."/>
            <person name="Powell A.J."/>
            <person name="Barry K."/>
            <person name="Miller A.N."/>
            <person name="Grigoriev I.V."/>
            <person name="Debuchy R."/>
            <person name="Gladieux P."/>
            <person name="Thoren M.H."/>
            <person name="Johannesson H."/>
        </authorList>
    </citation>
    <scope>NUCLEOTIDE SEQUENCE</scope>
    <source>
        <strain evidence="1">CBS 508.74</strain>
    </source>
</reference>